<keyword evidence="2" id="KW-1185">Reference proteome</keyword>
<proteinExistence type="predicted"/>
<gene>
    <name evidence="1" type="ORF">EJB05_30905</name>
</gene>
<accession>A0A5J9UDS4</accession>
<dbReference type="EMBL" id="RWGY01000026">
    <property type="protein sequence ID" value="TVU21278.1"/>
    <property type="molecule type" value="Genomic_DNA"/>
</dbReference>
<dbReference type="Gramene" id="TVU21278">
    <property type="protein sequence ID" value="TVU21278"/>
    <property type="gene ID" value="EJB05_30905"/>
</dbReference>
<reference evidence="1 2" key="1">
    <citation type="journal article" date="2019" name="Sci. Rep.">
        <title>A high-quality genome of Eragrostis curvula grass provides insights into Poaceae evolution and supports new strategies to enhance forage quality.</title>
        <authorList>
            <person name="Carballo J."/>
            <person name="Santos B.A.C.M."/>
            <person name="Zappacosta D."/>
            <person name="Garbus I."/>
            <person name="Selva J.P."/>
            <person name="Gallo C.A."/>
            <person name="Diaz A."/>
            <person name="Albertini E."/>
            <person name="Caccamo M."/>
            <person name="Echenique V."/>
        </authorList>
    </citation>
    <scope>NUCLEOTIDE SEQUENCE [LARGE SCALE GENOMIC DNA]</scope>
    <source>
        <strain evidence="2">cv. Victoria</strain>
        <tissue evidence="1">Leaf</tissue>
    </source>
</reference>
<dbReference type="Proteomes" id="UP000324897">
    <property type="component" value="Unassembled WGS sequence"/>
</dbReference>
<protein>
    <submittedName>
        <fullName evidence="1">Uncharacterized protein</fullName>
    </submittedName>
</protein>
<comment type="caution">
    <text evidence="1">The sequence shown here is derived from an EMBL/GenBank/DDBJ whole genome shotgun (WGS) entry which is preliminary data.</text>
</comment>
<name>A0A5J9UDS4_9POAL</name>
<dbReference type="AlphaFoldDB" id="A0A5J9UDS4"/>
<sequence>MHEELQGPVPKRTCNRRTTLSSSSFPLLGNRSQLNPVVVEVAPSSIELRRDEALHEISVAHRFEPWPSVTFHELRQRADCCVRANLVEHCGRDTLFVWVHQDPVLNAPVSSVTQNLKVAVDQTDNSSSPVPPPPPRSQDAVIEDLKVSISVEEEEMKEDHWRISWMSVARGGASSADVRWWWQPQMVWRGCSDVVADEVEERESSWTFKEQVVT</sequence>
<evidence type="ECO:0000313" key="2">
    <source>
        <dbReference type="Proteomes" id="UP000324897"/>
    </source>
</evidence>
<feature type="non-terminal residue" evidence="1">
    <location>
        <position position="214"/>
    </location>
</feature>
<organism evidence="1 2">
    <name type="scientific">Eragrostis curvula</name>
    <name type="common">weeping love grass</name>
    <dbReference type="NCBI Taxonomy" id="38414"/>
    <lineage>
        <taxon>Eukaryota</taxon>
        <taxon>Viridiplantae</taxon>
        <taxon>Streptophyta</taxon>
        <taxon>Embryophyta</taxon>
        <taxon>Tracheophyta</taxon>
        <taxon>Spermatophyta</taxon>
        <taxon>Magnoliopsida</taxon>
        <taxon>Liliopsida</taxon>
        <taxon>Poales</taxon>
        <taxon>Poaceae</taxon>
        <taxon>PACMAD clade</taxon>
        <taxon>Chloridoideae</taxon>
        <taxon>Eragrostideae</taxon>
        <taxon>Eragrostidinae</taxon>
        <taxon>Eragrostis</taxon>
    </lineage>
</organism>
<evidence type="ECO:0000313" key="1">
    <source>
        <dbReference type="EMBL" id="TVU21278.1"/>
    </source>
</evidence>